<dbReference type="PROSITE" id="PS51783">
    <property type="entry name" value="PH_BEACH"/>
    <property type="match status" value="1"/>
</dbReference>
<keyword evidence="7" id="KW-1185">Reference proteome</keyword>
<dbReference type="GO" id="GO:0016020">
    <property type="term" value="C:membrane"/>
    <property type="evidence" value="ECO:0007669"/>
    <property type="project" value="TreeGrafter"/>
</dbReference>
<dbReference type="InterPro" id="IPR011993">
    <property type="entry name" value="PH-like_dom_sf"/>
</dbReference>
<dbReference type="Pfam" id="PF20426">
    <property type="entry name" value="NBCH_WD40"/>
    <property type="match status" value="1"/>
</dbReference>
<feature type="domain" description="BEACH" evidence="4">
    <location>
        <begin position="466"/>
        <end position="773"/>
    </location>
</feature>
<dbReference type="CDD" id="cd06071">
    <property type="entry name" value="Beach"/>
    <property type="match status" value="1"/>
</dbReference>
<sequence length="1166" mass="132924">MSSSPATTMYVTTPMEERYKPLYDEGIRIAKQLKLLVSNNSFPCSSILYLSRLNDSLRTIQTESSLINTDDFKATIIEIGGIVLKYLETCARAILKEVDNNKPKRKWLLSDKQKAQLERSEIIDKELNAMLILPPECWAEKNTHLMKALEYLQLSDNTTFIIDFDGISKLVMESLNQISSYVVNNEHNVVRFDSAVLFVVKQEKDYEVHYLKNESHNYWRKHQITVKRWSEMVESLVHERGPWGELSSHEGILTLTSRCNSYGMHQILISDPNGTTHPDASVWNDVDEQGEAEVKDTQGKIASLMRSSVEEDLNEDQHKDLDQELLGLQKKTILFTAECQMITPMLATRGKIELTQHMLLFTVNPDFEREFNEQVEKQAAYLNSNKRIEGINKFTMLKLPENKIWRLTELTHEEFRLYLFRNTAVELFFQDSTSAFFSFLNSGVRDHFHAALRQLPTPNLTEFLGATPAERCMKDDCTRRWLNREISTFEYLMRLNRLAGRTYNDLSQYYVFPWVIADYSSPTIDLRNPKIYRDFSYPMGAQLESRREALQDKFQVMKENFQLRSEDMEDRLGILCPPPRFFSTHYSNSANVLWYLIRLEPYTSLHIFLQDGKFDRPDRQFWSMRNTYNGCTTNDGDVKELIPEFFYLPQFLKNSNKINLGTRQDAEAPIQDVQLPPWAKSAEEFVRINREALESEFVSMNLHKWIDLVFGFKQRGPDAEACFNVFSHVTYYGSLDMESLYRNFPADWQQAADMLENFGQTPMQLFTAPHKMRRPLAPQPPLPLLSYRNWFTATGCRSIGAMTCVGESKFPEQVLALYKTNIRLSSPVMAVGAARSTTAVFAFGQDRSLAVNPVKSTNGRSTPFDIGVDPRLRNNACPVVMEPFSPLVEVDRANLQSDQLVAMAHSGLFMCVAGGWDGSLKIVNMQTGAVELSVGKGEEVITCVDLSLDDSMIVVGSQDNSVSLYNLQYTPGAPQISGRRTLYGHDGAVTCVSINKEMDLVCSGSQDGTIILYSLSDTSYLRTIYDANYDKKLPSMPAISWCGVTNEGNIVWYSQADFKFHLYSSMGQKLLEKEMNSQLNSIVFSNDRQYVIAGGDKILLFMMRIYDFAVVSPSIEEHFGGEGKPASFTQVPNLRIAVRSVQPSADGQYIFLGLENGEVCVVAVKM</sequence>
<dbReference type="SUPFAM" id="SSF50978">
    <property type="entry name" value="WD40 repeat-like"/>
    <property type="match status" value="1"/>
</dbReference>
<evidence type="ECO:0000313" key="6">
    <source>
        <dbReference type="EMBL" id="CBK23148.2"/>
    </source>
</evidence>
<dbReference type="GO" id="GO:0008104">
    <property type="term" value="P:intracellular protein localization"/>
    <property type="evidence" value="ECO:0007669"/>
    <property type="project" value="TreeGrafter"/>
</dbReference>
<name>D8M509_BLAHO</name>
<evidence type="ECO:0000259" key="5">
    <source>
        <dbReference type="PROSITE" id="PS51783"/>
    </source>
</evidence>
<dbReference type="GO" id="GO:0019901">
    <property type="term" value="F:protein kinase binding"/>
    <property type="evidence" value="ECO:0007669"/>
    <property type="project" value="TreeGrafter"/>
</dbReference>
<dbReference type="EMBL" id="FN668655">
    <property type="protein sequence ID" value="CBK23148.2"/>
    <property type="molecule type" value="Genomic_DNA"/>
</dbReference>
<dbReference type="OrthoDB" id="26681at2759"/>
<gene>
    <name evidence="6" type="ORF">GSBLH_T00003071001</name>
</gene>
<dbReference type="InterPro" id="IPR015943">
    <property type="entry name" value="WD40/YVTN_repeat-like_dom_sf"/>
</dbReference>
<dbReference type="RefSeq" id="XP_012897196.1">
    <property type="nucleotide sequence ID" value="XM_013041742.1"/>
</dbReference>
<organism evidence="6">
    <name type="scientific">Blastocystis hominis</name>
    <dbReference type="NCBI Taxonomy" id="12968"/>
    <lineage>
        <taxon>Eukaryota</taxon>
        <taxon>Sar</taxon>
        <taxon>Stramenopiles</taxon>
        <taxon>Bigyra</taxon>
        <taxon>Opalozoa</taxon>
        <taxon>Opalinata</taxon>
        <taxon>Blastocystidae</taxon>
        <taxon>Blastocystis</taxon>
    </lineage>
</organism>
<dbReference type="Proteomes" id="UP000008312">
    <property type="component" value="Unassembled WGS sequence"/>
</dbReference>
<dbReference type="InterPro" id="IPR023362">
    <property type="entry name" value="PH-BEACH_dom"/>
</dbReference>
<evidence type="ECO:0000259" key="4">
    <source>
        <dbReference type="PROSITE" id="PS50197"/>
    </source>
</evidence>
<evidence type="ECO:0000256" key="3">
    <source>
        <dbReference type="PROSITE-ProRule" id="PRU00221"/>
    </source>
</evidence>
<proteinExistence type="predicted"/>
<dbReference type="PROSITE" id="PS50294">
    <property type="entry name" value="WD_REPEATS_REGION"/>
    <property type="match status" value="1"/>
</dbReference>
<dbReference type="InterPro" id="IPR046851">
    <property type="entry name" value="NBCH_WD40"/>
</dbReference>
<dbReference type="Pfam" id="PF02138">
    <property type="entry name" value="Beach"/>
    <property type="match status" value="1"/>
</dbReference>
<dbReference type="PANTHER" id="PTHR13743">
    <property type="entry name" value="BEIGE/BEACH-RELATED"/>
    <property type="match status" value="1"/>
</dbReference>
<dbReference type="InterPro" id="IPR036322">
    <property type="entry name" value="WD40_repeat_dom_sf"/>
</dbReference>
<accession>D8M509</accession>
<keyword evidence="1 3" id="KW-0853">WD repeat</keyword>
<dbReference type="InterPro" id="IPR001680">
    <property type="entry name" value="WD40_rpt"/>
</dbReference>
<dbReference type="Pfam" id="PF14844">
    <property type="entry name" value="PH_BEACH"/>
    <property type="match status" value="1"/>
</dbReference>
<dbReference type="SMART" id="SM01026">
    <property type="entry name" value="Beach"/>
    <property type="match status" value="1"/>
</dbReference>
<dbReference type="InterPro" id="IPR000409">
    <property type="entry name" value="BEACH_dom"/>
</dbReference>
<dbReference type="GeneID" id="24920194"/>
<dbReference type="GO" id="GO:0005829">
    <property type="term" value="C:cytosol"/>
    <property type="evidence" value="ECO:0007669"/>
    <property type="project" value="TreeGrafter"/>
</dbReference>
<evidence type="ECO:0008006" key="8">
    <source>
        <dbReference type="Google" id="ProtNLM"/>
    </source>
</evidence>
<evidence type="ECO:0000256" key="2">
    <source>
        <dbReference type="ARBA" id="ARBA00022737"/>
    </source>
</evidence>
<reference evidence="6" key="1">
    <citation type="submission" date="2010-02" db="EMBL/GenBank/DDBJ databases">
        <title>Sequencing and annotation of the Blastocystis hominis genome.</title>
        <authorList>
            <person name="Wincker P."/>
        </authorList>
    </citation>
    <scope>NUCLEOTIDE SEQUENCE</scope>
    <source>
        <strain evidence="6">Singapore isolate B</strain>
    </source>
</reference>
<dbReference type="PROSITE" id="PS50082">
    <property type="entry name" value="WD_REPEATS_2"/>
    <property type="match status" value="1"/>
</dbReference>
<dbReference type="SUPFAM" id="SSF50729">
    <property type="entry name" value="PH domain-like"/>
    <property type="match status" value="1"/>
</dbReference>
<dbReference type="SMART" id="SM00320">
    <property type="entry name" value="WD40"/>
    <property type="match status" value="3"/>
</dbReference>
<dbReference type="Gene3D" id="2.130.10.10">
    <property type="entry name" value="YVTN repeat-like/Quinoprotein amine dehydrogenase"/>
    <property type="match status" value="1"/>
</dbReference>
<dbReference type="OMA" id="CCICENR"/>
<dbReference type="CDD" id="cd01201">
    <property type="entry name" value="PH_BEACH"/>
    <property type="match status" value="1"/>
</dbReference>
<keyword evidence="2" id="KW-0677">Repeat</keyword>
<evidence type="ECO:0000256" key="1">
    <source>
        <dbReference type="ARBA" id="ARBA00022574"/>
    </source>
</evidence>
<dbReference type="PANTHER" id="PTHR13743:SF112">
    <property type="entry name" value="BEACH DOMAIN-CONTAINING PROTEIN"/>
    <property type="match status" value="1"/>
</dbReference>
<dbReference type="InParanoid" id="D8M509"/>
<dbReference type="Gene3D" id="1.10.1540.10">
    <property type="entry name" value="BEACH domain"/>
    <property type="match status" value="1"/>
</dbReference>
<feature type="domain" description="BEACH-type PH" evidence="5">
    <location>
        <begin position="328"/>
        <end position="453"/>
    </location>
</feature>
<dbReference type="Gene3D" id="2.30.29.30">
    <property type="entry name" value="Pleckstrin-homology domain (PH domain)/Phosphotyrosine-binding domain (PTB)"/>
    <property type="match status" value="1"/>
</dbReference>
<dbReference type="AlphaFoldDB" id="D8M509"/>
<feature type="repeat" description="WD" evidence="3">
    <location>
        <begin position="982"/>
        <end position="1023"/>
    </location>
</feature>
<dbReference type="InterPro" id="IPR036372">
    <property type="entry name" value="BEACH_dom_sf"/>
</dbReference>
<dbReference type="InterPro" id="IPR050865">
    <property type="entry name" value="BEACH_Domain"/>
</dbReference>
<protein>
    <recommendedName>
        <fullName evidence="8">BEACH domain-containing protein</fullName>
    </recommendedName>
</protein>
<dbReference type="PROSITE" id="PS50197">
    <property type="entry name" value="BEACH"/>
    <property type="match status" value="1"/>
</dbReference>
<dbReference type="SUPFAM" id="SSF81837">
    <property type="entry name" value="BEACH domain"/>
    <property type="match status" value="1"/>
</dbReference>
<evidence type="ECO:0000313" key="7">
    <source>
        <dbReference type="Proteomes" id="UP000008312"/>
    </source>
</evidence>